<protein>
    <submittedName>
        <fullName evidence="6">26S proteasome non-ATPase regulatory subunit 3</fullName>
    </submittedName>
</protein>
<dbReference type="PANTHER" id="PTHR10758">
    <property type="entry name" value="26S PROTEASOME NON-ATPASE REGULATORY SUBUNIT 3/COP9 SIGNALOSOME COMPLEX SUBUNIT 3"/>
    <property type="match status" value="1"/>
</dbReference>
<dbReference type="Pfam" id="PF01399">
    <property type="entry name" value="PCI"/>
    <property type="match status" value="1"/>
</dbReference>
<dbReference type="Proteomes" id="UP001281761">
    <property type="component" value="Unassembled WGS sequence"/>
</dbReference>
<evidence type="ECO:0000256" key="1">
    <source>
        <dbReference type="ARBA" id="ARBA00007912"/>
    </source>
</evidence>
<dbReference type="InterPro" id="IPR050756">
    <property type="entry name" value="CSN3"/>
</dbReference>
<comment type="similarity">
    <text evidence="1">Belongs to the proteasome subunit S3 family.</text>
</comment>
<gene>
    <name evidence="6" type="ORF">BLNAU_241</name>
</gene>
<feature type="compositionally biased region" description="Gly residues" evidence="3">
    <location>
        <begin position="686"/>
        <end position="696"/>
    </location>
</feature>
<evidence type="ECO:0000256" key="2">
    <source>
        <dbReference type="ARBA" id="ARBA00022942"/>
    </source>
</evidence>
<dbReference type="InterPro" id="IPR010989">
    <property type="entry name" value="SNARE"/>
</dbReference>
<dbReference type="Gene3D" id="1.20.5.110">
    <property type="match status" value="1"/>
</dbReference>
<name>A0ABQ9YMQ7_9EUKA</name>
<dbReference type="InterPro" id="IPR000727">
    <property type="entry name" value="T_SNARE_dom"/>
</dbReference>
<organism evidence="6 7">
    <name type="scientific">Blattamonas nauphoetae</name>
    <dbReference type="NCBI Taxonomy" id="2049346"/>
    <lineage>
        <taxon>Eukaryota</taxon>
        <taxon>Metamonada</taxon>
        <taxon>Preaxostyla</taxon>
        <taxon>Oxymonadida</taxon>
        <taxon>Blattamonas</taxon>
    </lineage>
</organism>
<evidence type="ECO:0000259" key="5">
    <source>
        <dbReference type="PROSITE" id="PS50250"/>
    </source>
</evidence>
<feature type="region of interest" description="Disordered" evidence="3">
    <location>
        <begin position="252"/>
        <end position="289"/>
    </location>
</feature>
<evidence type="ECO:0000256" key="3">
    <source>
        <dbReference type="SAM" id="MobiDB-lite"/>
    </source>
</evidence>
<dbReference type="GO" id="GO:0000502">
    <property type="term" value="C:proteasome complex"/>
    <property type="evidence" value="ECO:0007669"/>
    <property type="project" value="UniProtKB-KW"/>
</dbReference>
<dbReference type="Pfam" id="PF25573">
    <property type="entry name" value="TPR_PSMD3_N"/>
    <property type="match status" value="1"/>
</dbReference>
<feature type="region of interest" description="Disordered" evidence="3">
    <location>
        <begin position="660"/>
        <end position="696"/>
    </location>
</feature>
<evidence type="ECO:0000259" key="4">
    <source>
        <dbReference type="PROSITE" id="PS50192"/>
    </source>
</evidence>
<proteinExistence type="inferred from homology"/>
<dbReference type="Pfam" id="PF08375">
    <property type="entry name" value="Rpn3_C"/>
    <property type="match status" value="1"/>
</dbReference>
<dbReference type="SMART" id="SM00397">
    <property type="entry name" value="t_SNARE"/>
    <property type="match status" value="1"/>
</dbReference>
<accession>A0ABQ9YMQ7</accession>
<sequence>MDEEHRIFIDKVSALTVQIDEIGREISYMRDKPESRVSQSNLINQMISQTQVALNRLPAQHTVDDVMQLKYGELKSYFQSTRMSYKDALHAVGQPLPEKRKIGASIGFTAPDRIKTSRQMSNGDQVQLLYEDTAKNRLAFVEKRNQQIESLTTSLTSLNETVQDMNTILSEQTSQLEIIESNADSASHYLEKGANNMAIAESRSKRRHPWRCTTFGNNCSSEKLAWYINQSSINEQSKTALLQILRFDPNNPKHAEYEKEEGLTQEEKPEEVPEETKEEKKEEKTEEKPVKQIKPVIKAKPIKYTTGYELDGYVRLLTTIILYKEGKIDSALNLANDLISRISSMSIDQQQPLFDVLAKTYYYHSLIVMKKGGKNELTNCRSQYLTALRNATLLKDSQGQATLVNIIFYSFFQNREYMAARHFVDSIQFPDACSSSQNARYSYSLAKLLALEGKYHQAEEHLLLTQTRAPKSALGFRSACIKLLSLVKLLQGVIPKRAAFFQPGFEVDLKPYLDIATSVRDGNIKQFDLTIANSQQDFENEGILSLVIRLRTKVIQTGLKRLCLVYSSLPISDITSKLSLQNDNETEVALSRAIKEGVIQAEIDFEGRFMRVIEERNIIETDKPQLMMEERINQCLEMNEKLVKSMRYATLRNWDEENEKLKKEREDMEREFGALEDLLGDEDPDFGGGPSGDGGM</sequence>
<dbReference type="SMART" id="SM00088">
    <property type="entry name" value="PINT"/>
    <property type="match status" value="1"/>
</dbReference>
<comment type="caution">
    <text evidence="6">The sequence shown here is derived from an EMBL/GenBank/DDBJ whole genome shotgun (WGS) entry which is preliminary data.</text>
</comment>
<dbReference type="InterPro" id="IPR013586">
    <property type="entry name" value="PSMD3_C"/>
</dbReference>
<dbReference type="InterPro" id="IPR057985">
    <property type="entry name" value="TPR_PSMD3_N"/>
</dbReference>
<keyword evidence="2 6" id="KW-0647">Proteasome</keyword>
<dbReference type="PROSITE" id="PS50192">
    <property type="entry name" value="T_SNARE"/>
    <property type="match status" value="1"/>
</dbReference>
<dbReference type="EMBL" id="JARBJD010000001">
    <property type="protein sequence ID" value="KAK2964940.1"/>
    <property type="molecule type" value="Genomic_DNA"/>
</dbReference>
<dbReference type="PANTHER" id="PTHR10758:SF2">
    <property type="entry name" value="26S PROTEASOME NON-ATPASE REGULATORY SUBUNIT 3"/>
    <property type="match status" value="1"/>
</dbReference>
<evidence type="ECO:0000313" key="7">
    <source>
        <dbReference type="Proteomes" id="UP001281761"/>
    </source>
</evidence>
<dbReference type="InterPro" id="IPR000717">
    <property type="entry name" value="PCI_dom"/>
</dbReference>
<dbReference type="SMART" id="SM00753">
    <property type="entry name" value="PAM"/>
    <property type="match status" value="1"/>
</dbReference>
<dbReference type="SUPFAM" id="SSF47661">
    <property type="entry name" value="t-snare proteins"/>
    <property type="match status" value="1"/>
</dbReference>
<feature type="domain" description="PCI" evidence="5">
    <location>
        <begin position="439"/>
        <end position="617"/>
    </location>
</feature>
<dbReference type="PROSITE" id="PS50250">
    <property type="entry name" value="PCI"/>
    <property type="match status" value="1"/>
</dbReference>
<reference evidence="6 7" key="1">
    <citation type="journal article" date="2022" name="bioRxiv">
        <title>Genomics of Preaxostyla Flagellates Illuminates Evolutionary Transitions and the Path Towards Mitochondrial Loss.</title>
        <authorList>
            <person name="Novak L.V.F."/>
            <person name="Treitli S.C."/>
            <person name="Pyrih J."/>
            <person name="Halakuc P."/>
            <person name="Pipaliya S.V."/>
            <person name="Vacek V."/>
            <person name="Brzon O."/>
            <person name="Soukal P."/>
            <person name="Eme L."/>
            <person name="Dacks J.B."/>
            <person name="Karnkowska A."/>
            <person name="Elias M."/>
            <person name="Hampl V."/>
        </authorList>
    </citation>
    <scope>NUCLEOTIDE SEQUENCE [LARGE SCALE GENOMIC DNA]</scope>
    <source>
        <strain evidence="6">NAU3</strain>
        <tissue evidence="6">Gut</tissue>
    </source>
</reference>
<keyword evidence="7" id="KW-1185">Reference proteome</keyword>
<feature type="compositionally biased region" description="Basic and acidic residues" evidence="3">
    <location>
        <begin position="660"/>
        <end position="673"/>
    </location>
</feature>
<evidence type="ECO:0000313" key="6">
    <source>
        <dbReference type="EMBL" id="KAK2964940.1"/>
    </source>
</evidence>
<feature type="domain" description="T-SNARE coiled-coil homology" evidence="4">
    <location>
        <begin position="138"/>
        <end position="200"/>
    </location>
</feature>